<gene>
    <name evidence="1" type="ORF">ALC53_08074</name>
</gene>
<dbReference type="EMBL" id="KQ976535">
    <property type="protein sequence ID" value="KYM81449.1"/>
    <property type="molecule type" value="Genomic_DNA"/>
</dbReference>
<dbReference type="Proteomes" id="UP000078540">
    <property type="component" value="Unassembled WGS sequence"/>
</dbReference>
<name>A0A151I2R6_9HYME</name>
<evidence type="ECO:0000313" key="1">
    <source>
        <dbReference type="EMBL" id="KYM81449.1"/>
    </source>
</evidence>
<accession>A0A151I2R6</accession>
<evidence type="ECO:0000313" key="2">
    <source>
        <dbReference type="Proteomes" id="UP000078540"/>
    </source>
</evidence>
<reference evidence="1 2" key="1">
    <citation type="submission" date="2015-09" db="EMBL/GenBank/DDBJ databases">
        <title>Atta colombica WGS genome.</title>
        <authorList>
            <person name="Nygaard S."/>
            <person name="Hu H."/>
            <person name="Boomsma J."/>
            <person name="Zhang G."/>
        </authorList>
    </citation>
    <scope>NUCLEOTIDE SEQUENCE [LARGE SCALE GENOMIC DNA]</scope>
    <source>
        <strain evidence="1">Treedump-2</strain>
        <tissue evidence="1">Whole body</tissue>
    </source>
</reference>
<proteinExistence type="predicted"/>
<dbReference type="AlphaFoldDB" id="A0A151I2R6"/>
<sequence>MTILGFHVCKISVESIKNRATVNEMSEIIQSHELSYDHALTVEEIFEVVDEPLVYSTSASDVIADRFLTTVYNRVKIAAPARHKVGDDHSLLLFVIRDKIACTQFVSVLSDEFVRRILQMDNIVKDSNRKKEGN</sequence>
<organism evidence="1 2">
    <name type="scientific">Atta colombica</name>
    <dbReference type="NCBI Taxonomy" id="520822"/>
    <lineage>
        <taxon>Eukaryota</taxon>
        <taxon>Metazoa</taxon>
        <taxon>Ecdysozoa</taxon>
        <taxon>Arthropoda</taxon>
        <taxon>Hexapoda</taxon>
        <taxon>Insecta</taxon>
        <taxon>Pterygota</taxon>
        <taxon>Neoptera</taxon>
        <taxon>Endopterygota</taxon>
        <taxon>Hymenoptera</taxon>
        <taxon>Apocrita</taxon>
        <taxon>Aculeata</taxon>
        <taxon>Formicoidea</taxon>
        <taxon>Formicidae</taxon>
        <taxon>Myrmicinae</taxon>
        <taxon>Atta</taxon>
    </lineage>
</organism>
<protein>
    <submittedName>
        <fullName evidence="1">Uncharacterized protein</fullName>
    </submittedName>
</protein>
<keyword evidence="2" id="KW-1185">Reference proteome</keyword>